<feature type="domain" description="Protein kinase" evidence="2">
    <location>
        <begin position="412"/>
        <end position="715"/>
    </location>
</feature>
<accession>A0AAW1PL00</accession>
<dbReference type="SUPFAM" id="SSF56112">
    <property type="entry name" value="Protein kinase-like (PK-like)"/>
    <property type="match status" value="1"/>
</dbReference>
<dbReference type="GO" id="GO:0004674">
    <property type="term" value="F:protein serine/threonine kinase activity"/>
    <property type="evidence" value="ECO:0007669"/>
    <property type="project" value="TreeGrafter"/>
</dbReference>
<dbReference type="InterPro" id="IPR001245">
    <property type="entry name" value="Ser-Thr/Tyr_kinase_cat_dom"/>
</dbReference>
<dbReference type="Gene3D" id="1.10.510.10">
    <property type="entry name" value="Transferase(Phosphotransferase) domain 1"/>
    <property type="match status" value="1"/>
</dbReference>
<name>A0AAW1PL00_9CHLO</name>
<dbReference type="Gene3D" id="3.30.200.20">
    <property type="entry name" value="Phosphorylase Kinase, domain 1"/>
    <property type="match status" value="1"/>
</dbReference>
<dbReference type="GO" id="GO:0005524">
    <property type="term" value="F:ATP binding"/>
    <property type="evidence" value="ECO:0007669"/>
    <property type="project" value="InterPro"/>
</dbReference>
<evidence type="ECO:0000313" key="4">
    <source>
        <dbReference type="Proteomes" id="UP001489004"/>
    </source>
</evidence>
<dbReference type="PANTHER" id="PTHR44329:SF214">
    <property type="entry name" value="PROTEIN KINASE DOMAIN-CONTAINING PROTEIN"/>
    <property type="match status" value="1"/>
</dbReference>
<proteinExistence type="predicted"/>
<feature type="region of interest" description="Disordered" evidence="1">
    <location>
        <begin position="345"/>
        <end position="366"/>
    </location>
</feature>
<feature type="compositionally biased region" description="Polar residues" evidence="1">
    <location>
        <begin position="355"/>
        <end position="366"/>
    </location>
</feature>
<organism evidence="3 4">
    <name type="scientific">[Myrmecia] bisecta</name>
    <dbReference type="NCBI Taxonomy" id="41462"/>
    <lineage>
        <taxon>Eukaryota</taxon>
        <taxon>Viridiplantae</taxon>
        <taxon>Chlorophyta</taxon>
        <taxon>core chlorophytes</taxon>
        <taxon>Trebouxiophyceae</taxon>
        <taxon>Trebouxiales</taxon>
        <taxon>Trebouxiaceae</taxon>
        <taxon>Myrmecia</taxon>
    </lineage>
</organism>
<dbReference type="AlphaFoldDB" id="A0AAW1PL00"/>
<dbReference type="PROSITE" id="PS50011">
    <property type="entry name" value="PROTEIN_KINASE_DOM"/>
    <property type="match status" value="1"/>
</dbReference>
<evidence type="ECO:0000259" key="2">
    <source>
        <dbReference type="PROSITE" id="PS50011"/>
    </source>
</evidence>
<feature type="region of interest" description="Disordered" evidence="1">
    <location>
        <begin position="725"/>
        <end position="754"/>
    </location>
</feature>
<dbReference type="InterPro" id="IPR051681">
    <property type="entry name" value="Ser/Thr_Kinases-Pseudokinases"/>
</dbReference>
<comment type="caution">
    <text evidence="3">The sequence shown here is derived from an EMBL/GenBank/DDBJ whole genome shotgun (WGS) entry which is preliminary data.</text>
</comment>
<evidence type="ECO:0000256" key="1">
    <source>
        <dbReference type="SAM" id="MobiDB-lite"/>
    </source>
</evidence>
<dbReference type="PANTHER" id="PTHR44329">
    <property type="entry name" value="SERINE/THREONINE-PROTEIN KINASE TNNI3K-RELATED"/>
    <property type="match status" value="1"/>
</dbReference>
<gene>
    <name evidence="3" type="ORF">WJX72_003116</name>
</gene>
<protein>
    <recommendedName>
        <fullName evidence="2">Protein kinase domain-containing protein</fullName>
    </recommendedName>
</protein>
<evidence type="ECO:0000313" key="3">
    <source>
        <dbReference type="EMBL" id="KAK9808759.1"/>
    </source>
</evidence>
<reference evidence="3 4" key="1">
    <citation type="journal article" date="2024" name="Nat. Commun.">
        <title>Phylogenomics reveals the evolutionary origins of lichenization in chlorophyte algae.</title>
        <authorList>
            <person name="Puginier C."/>
            <person name="Libourel C."/>
            <person name="Otte J."/>
            <person name="Skaloud P."/>
            <person name="Haon M."/>
            <person name="Grisel S."/>
            <person name="Petersen M."/>
            <person name="Berrin J.G."/>
            <person name="Delaux P.M."/>
            <person name="Dal Grande F."/>
            <person name="Keller J."/>
        </authorList>
    </citation>
    <scope>NUCLEOTIDE SEQUENCE [LARGE SCALE GENOMIC DNA]</scope>
    <source>
        <strain evidence="3 4">SAG 2043</strain>
    </source>
</reference>
<dbReference type="InterPro" id="IPR011009">
    <property type="entry name" value="Kinase-like_dom_sf"/>
</dbReference>
<dbReference type="InterPro" id="IPR008271">
    <property type="entry name" value="Ser/Thr_kinase_AS"/>
</dbReference>
<dbReference type="SMART" id="SM00220">
    <property type="entry name" value="S_TKc"/>
    <property type="match status" value="1"/>
</dbReference>
<dbReference type="EMBL" id="JALJOR010000011">
    <property type="protein sequence ID" value="KAK9808759.1"/>
    <property type="molecule type" value="Genomic_DNA"/>
</dbReference>
<sequence>MDVLSAVLLALLVVVFVLGLAVGRYLLGYGRHAGQQDMPLREVTVTKDPAKVLKAASSKALAVSAHTTTESGMDTPNPNQFRRTASVELGDEIYRTGSALSIYYDELENRPFINRLLSMPLMPGAPSRTLEAQHVYPDIRVSMDEIDLSEQIGKGGFGAVYKGTWRGAPVAVKYAICNTEDAESLDQSIREAVLSKKMSHPNVVQTYAWTVLDGPEAAGASGNADDDLTLVKRALSKTHKPNGMGGAVTLNGELGYDERSCSVSVKRRRSFRIEAGTVAADYAIAAFEPGTASPGSLSAGTVQGRQYSPSRPPLMGQRFGSGQLKSAVSSAGTISVNADASTLGTGSAAEHAEGLQSTSASNTLETSTGDDATVALLQQSVLQLEHEGMLASEDAGPADCVPDVDAENLDETEMLVASGRACSARSEGCSECSEPTPAGRPSCDRVRRLRDINLDILASEHELECQTGGNSYTSFNSEEGFGSPMARRNRSRASVFEMDHDGNLEGARAVMVVVMEYCDLGSLMRAVTKKAFKPHGKWSYHTTYRALLRTAQEIAKGMEYIHSFGIVHGDLKPANVLLKTHRIDRRGYIAKVSDFGLSRPVQSSEAENQSGAAIGTISYTAPEAFQSERVQKPTDVYAFGILLWEMFYCKSAYEGLLEGQICLGVSDGTLRPEFDESCPLPYQRMAQECWQQEPEARPTYKDIVQKLAEIEDEFRRECHRQRPNIASGIASAPRSRRASGMSYPTSGSKLGKPSMGLTKFSSANLSKAVVLSSDDIQMADIAS</sequence>
<dbReference type="Proteomes" id="UP001489004">
    <property type="component" value="Unassembled WGS sequence"/>
</dbReference>
<keyword evidence="4" id="KW-1185">Reference proteome</keyword>
<dbReference type="Pfam" id="PF07714">
    <property type="entry name" value="PK_Tyr_Ser-Thr"/>
    <property type="match status" value="2"/>
</dbReference>
<dbReference type="PRINTS" id="PR00109">
    <property type="entry name" value="TYRKINASE"/>
</dbReference>
<dbReference type="InterPro" id="IPR000719">
    <property type="entry name" value="Prot_kinase_dom"/>
</dbReference>
<dbReference type="PROSITE" id="PS00108">
    <property type="entry name" value="PROTEIN_KINASE_ST"/>
    <property type="match status" value="1"/>
</dbReference>